<feature type="region of interest" description="Disordered" evidence="1">
    <location>
        <begin position="152"/>
        <end position="181"/>
    </location>
</feature>
<organism evidence="2 3">
    <name type="scientific">Channa striata</name>
    <name type="common">Snakehead murrel</name>
    <name type="synonym">Ophicephalus striatus</name>
    <dbReference type="NCBI Taxonomy" id="64152"/>
    <lineage>
        <taxon>Eukaryota</taxon>
        <taxon>Metazoa</taxon>
        <taxon>Chordata</taxon>
        <taxon>Craniata</taxon>
        <taxon>Vertebrata</taxon>
        <taxon>Euteleostomi</taxon>
        <taxon>Actinopterygii</taxon>
        <taxon>Neopterygii</taxon>
        <taxon>Teleostei</taxon>
        <taxon>Neoteleostei</taxon>
        <taxon>Acanthomorphata</taxon>
        <taxon>Anabantaria</taxon>
        <taxon>Anabantiformes</taxon>
        <taxon>Channoidei</taxon>
        <taxon>Channidae</taxon>
        <taxon>Channa</taxon>
    </lineage>
</organism>
<dbReference type="Proteomes" id="UP001187415">
    <property type="component" value="Unassembled WGS sequence"/>
</dbReference>
<reference evidence="2" key="1">
    <citation type="submission" date="2023-07" db="EMBL/GenBank/DDBJ databases">
        <title>Chromosome-level Genome Assembly of Striped Snakehead (Channa striata).</title>
        <authorList>
            <person name="Liu H."/>
        </authorList>
    </citation>
    <scope>NUCLEOTIDE SEQUENCE</scope>
    <source>
        <strain evidence="2">Gz</strain>
        <tissue evidence="2">Muscle</tissue>
    </source>
</reference>
<evidence type="ECO:0000313" key="2">
    <source>
        <dbReference type="EMBL" id="KAK2812693.1"/>
    </source>
</evidence>
<evidence type="ECO:0000256" key="1">
    <source>
        <dbReference type="SAM" id="MobiDB-lite"/>
    </source>
</evidence>
<proteinExistence type="predicted"/>
<gene>
    <name evidence="2" type="ORF">Q5P01_000994</name>
</gene>
<comment type="caution">
    <text evidence="2">The sequence shown here is derived from an EMBL/GenBank/DDBJ whole genome shotgun (WGS) entry which is preliminary data.</text>
</comment>
<accession>A0AA88IG28</accession>
<evidence type="ECO:0000313" key="3">
    <source>
        <dbReference type="Proteomes" id="UP001187415"/>
    </source>
</evidence>
<feature type="compositionally biased region" description="Polar residues" evidence="1">
    <location>
        <begin position="169"/>
        <end position="178"/>
    </location>
</feature>
<sequence>MSTAALFSGLCGLFGREAGHRRIWRGAGGRISPRGSEKARSRIRQRRLAKVFVAFRREQGQGEAEALALLRKLAWLFDLSELRARRHPVVRGQEPRTCCSCTRSSSRRCSSAAARREDFATIMAWPAPFLEANFCDPCARGAPEAHVPPGAVAAEEGGRGRPGVDPRPSCNTTGFSRVTRSERRHMRLPATRGAISRGPGTACSCGAGYKIEESSGKALCAGQSEGKSLYFGKIFTGPEDKKPPPKYKTTFGDFATVTMGVSTSTEMLSMLDVALAPGKKDKGGGASLRAILSKAHRPAGIKGWRWGRRCRPLPPQVQHGRVHRGGLRESHERPHVQREDTQGRPDGEERVSAVLGAAGLAHVRAHLVHDHEAAVMISLGLFCTELARSVYAASKLNYSALCARLVTSVLLQGDRRSLLSPLSSGQLCRPRIGSFLAPTGSLSGP</sequence>
<feature type="region of interest" description="Disordered" evidence="1">
    <location>
        <begin position="315"/>
        <end position="347"/>
    </location>
</feature>
<protein>
    <submittedName>
        <fullName evidence="2">Uncharacterized protein</fullName>
    </submittedName>
</protein>
<dbReference type="EMBL" id="JAUPFM010000121">
    <property type="protein sequence ID" value="KAK2812693.1"/>
    <property type="molecule type" value="Genomic_DNA"/>
</dbReference>
<keyword evidence="3" id="KW-1185">Reference proteome</keyword>
<name>A0AA88IG28_CHASR</name>
<dbReference type="AlphaFoldDB" id="A0AA88IG28"/>
<feature type="compositionally biased region" description="Basic and acidic residues" evidence="1">
    <location>
        <begin position="326"/>
        <end position="347"/>
    </location>
</feature>